<dbReference type="Proteomes" id="UP000477782">
    <property type="component" value="Unassembled WGS sequence"/>
</dbReference>
<proteinExistence type="predicted"/>
<gene>
    <name evidence="1" type="ORF">G4Z14_07850</name>
</gene>
<dbReference type="EMBL" id="JAAIVJ010000003">
    <property type="protein sequence ID" value="NEY90210.1"/>
    <property type="molecule type" value="Genomic_DNA"/>
</dbReference>
<protein>
    <submittedName>
        <fullName evidence="1">DUF3563 domain-containing protein</fullName>
    </submittedName>
</protein>
<name>A0A6M0QRS5_9RHOB</name>
<keyword evidence="2" id="KW-1185">Reference proteome</keyword>
<dbReference type="InterPro" id="IPR021946">
    <property type="entry name" value="DUF3563"/>
</dbReference>
<comment type="caution">
    <text evidence="1">The sequence shown here is derived from an EMBL/GenBank/DDBJ whole genome shotgun (WGS) entry which is preliminary data.</text>
</comment>
<evidence type="ECO:0000313" key="1">
    <source>
        <dbReference type="EMBL" id="NEY90210.1"/>
    </source>
</evidence>
<organism evidence="1 2">
    <name type="scientific">Tabrizicola oligotrophica</name>
    <dbReference type="NCBI Taxonomy" id="2710650"/>
    <lineage>
        <taxon>Bacteria</taxon>
        <taxon>Pseudomonadati</taxon>
        <taxon>Pseudomonadota</taxon>
        <taxon>Alphaproteobacteria</taxon>
        <taxon>Rhodobacterales</taxon>
        <taxon>Paracoccaceae</taxon>
        <taxon>Tabrizicola</taxon>
    </lineage>
</organism>
<reference evidence="1 2" key="1">
    <citation type="submission" date="2020-02" db="EMBL/GenBank/DDBJ databases">
        <authorList>
            <person name="Chen W.-M."/>
        </authorList>
    </citation>
    <scope>NUCLEOTIDE SEQUENCE [LARGE SCALE GENOMIC DNA]</scope>
    <source>
        <strain evidence="1 2">KMS-5</strain>
    </source>
</reference>
<accession>A0A6M0QRS5</accession>
<dbReference type="AlphaFoldDB" id="A0A6M0QRS5"/>
<evidence type="ECO:0000313" key="2">
    <source>
        <dbReference type="Proteomes" id="UP000477782"/>
    </source>
</evidence>
<dbReference type="Pfam" id="PF12086">
    <property type="entry name" value="DUF3563"/>
    <property type="match status" value="1"/>
</dbReference>
<sequence>MTFLRTFFPRRQSRREAELAYLAQSVSLYDLERREREVDLGKFAGY</sequence>
<dbReference type="RefSeq" id="WP_164624446.1">
    <property type="nucleotide sequence ID" value="NZ_JAAIVJ010000003.1"/>
</dbReference>